<dbReference type="InterPro" id="IPR010982">
    <property type="entry name" value="Lambda_DNA-bd_dom_sf"/>
</dbReference>
<dbReference type="STRING" id="1328313.DS2_10337"/>
<dbReference type="Gene3D" id="1.10.260.40">
    <property type="entry name" value="lambda repressor-like DNA-binding domains"/>
    <property type="match status" value="1"/>
</dbReference>
<dbReference type="RefSeq" id="WP_035014690.1">
    <property type="nucleotide sequence ID" value="NZ_ARZY01000018.1"/>
</dbReference>
<feature type="domain" description="HTH cro/C1-type" evidence="1">
    <location>
        <begin position="5"/>
        <end position="59"/>
    </location>
</feature>
<organism evidence="2 3">
    <name type="scientific">Catenovulum agarivorans DS-2</name>
    <dbReference type="NCBI Taxonomy" id="1328313"/>
    <lineage>
        <taxon>Bacteria</taxon>
        <taxon>Pseudomonadati</taxon>
        <taxon>Pseudomonadota</taxon>
        <taxon>Gammaproteobacteria</taxon>
        <taxon>Alteromonadales</taxon>
        <taxon>Alteromonadaceae</taxon>
        <taxon>Catenovulum</taxon>
    </lineage>
</organism>
<protein>
    <recommendedName>
        <fullName evidence="1">HTH cro/C1-type domain-containing protein</fullName>
    </recommendedName>
</protein>
<dbReference type="SMART" id="SM00530">
    <property type="entry name" value="HTH_XRE"/>
    <property type="match status" value="1"/>
</dbReference>
<name>W7QD49_9ALTE</name>
<dbReference type="OrthoDB" id="5683648at2"/>
<dbReference type="InterPro" id="IPR001387">
    <property type="entry name" value="Cro/C1-type_HTH"/>
</dbReference>
<evidence type="ECO:0000313" key="2">
    <source>
        <dbReference type="EMBL" id="EWH09841.1"/>
    </source>
</evidence>
<dbReference type="eggNOG" id="ENOG5033BG5">
    <property type="taxonomic scope" value="Bacteria"/>
</dbReference>
<evidence type="ECO:0000313" key="3">
    <source>
        <dbReference type="Proteomes" id="UP000019276"/>
    </source>
</evidence>
<evidence type="ECO:0000259" key="1">
    <source>
        <dbReference type="SMART" id="SM00530"/>
    </source>
</evidence>
<accession>W7QD49</accession>
<proteinExistence type="predicted"/>
<dbReference type="GO" id="GO:0003677">
    <property type="term" value="F:DNA binding"/>
    <property type="evidence" value="ECO:0007669"/>
    <property type="project" value="InterPro"/>
</dbReference>
<reference evidence="2 3" key="1">
    <citation type="journal article" date="2014" name="Genome Announc.">
        <title>Draft Genome Sequence of the Agar-Degrading Bacterium Catenovulum sp. Strain DS-2, Isolated from Intestines of Haliotis diversicolor.</title>
        <authorList>
            <person name="Shan D."/>
            <person name="Li X."/>
            <person name="Gu Z."/>
            <person name="Wei G."/>
            <person name="Gao Z."/>
            <person name="Shao Z."/>
        </authorList>
    </citation>
    <scope>NUCLEOTIDE SEQUENCE [LARGE SCALE GENOMIC DNA]</scope>
    <source>
        <strain evidence="2 3">DS-2</strain>
    </source>
</reference>
<keyword evidence="3" id="KW-1185">Reference proteome</keyword>
<comment type="caution">
    <text evidence="2">The sequence shown here is derived from an EMBL/GenBank/DDBJ whole genome shotgun (WGS) entry which is preliminary data.</text>
</comment>
<dbReference type="AlphaFoldDB" id="W7QD49"/>
<dbReference type="SUPFAM" id="SSF47413">
    <property type="entry name" value="lambda repressor-like DNA-binding domains"/>
    <property type="match status" value="1"/>
</dbReference>
<gene>
    <name evidence="2" type="ORF">DS2_10337</name>
</gene>
<dbReference type="Proteomes" id="UP000019276">
    <property type="component" value="Unassembled WGS sequence"/>
</dbReference>
<sequence>MNSEEIKQAISDKGYTLSMIADALDVSLGSVSGLIGGHNKSRTIAEAVCKIIEKPLEEVFPAIANSKRCVGKARKAKVAELRELFAQAS</sequence>
<dbReference type="EMBL" id="ARZY01000018">
    <property type="protein sequence ID" value="EWH09841.1"/>
    <property type="molecule type" value="Genomic_DNA"/>
</dbReference>